<feature type="compositionally biased region" description="Pro residues" evidence="1">
    <location>
        <begin position="1"/>
        <end position="11"/>
    </location>
</feature>
<proteinExistence type="predicted"/>
<evidence type="ECO:0000313" key="3">
    <source>
        <dbReference type="WBParaSite" id="PSU_v2.g10150.t1"/>
    </source>
</evidence>
<dbReference type="AlphaFoldDB" id="A0A914XS98"/>
<reference evidence="3" key="1">
    <citation type="submission" date="2022-11" db="UniProtKB">
        <authorList>
            <consortium name="WormBaseParasite"/>
        </authorList>
    </citation>
    <scope>IDENTIFICATION</scope>
</reference>
<name>A0A914XS98_9BILA</name>
<feature type="compositionally biased region" description="Polar residues" evidence="1">
    <location>
        <begin position="18"/>
        <end position="39"/>
    </location>
</feature>
<dbReference type="WBParaSite" id="PSU_v2.g10150.t1">
    <property type="protein sequence ID" value="PSU_v2.g10150.t1"/>
    <property type="gene ID" value="PSU_v2.g10150"/>
</dbReference>
<protein>
    <submittedName>
        <fullName evidence="3">Uncharacterized protein</fullName>
    </submittedName>
</protein>
<keyword evidence="2" id="KW-1185">Reference proteome</keyword>
<accession>A0A914XS98</accession>
<feature type="compositionally biased region" description="Polar residues" evidence="1">
    <location>
        <begin position="88"/>
        <end position="109"/>
    </location>
</feature>
<dbReference type="Proteomes" id="UP000887577">
    <property type="component" value="Unplaced"/>
</dbReference>
<sequence length="185" mass="19493">MQQQSPPPPKPQRLCGPLSSQLEYLSSNPNDANVSSPSRSFMFARGFPSAPKTLALGSAWRKPSGLTAAIPAISPSTDGILQRAEVSSPEQINSKSAETTPKRFSQTNRSSLLSALGLNTLMDSDPESPSKNSSIFRSPFLCGLYQADRELSPPFGGTPIAAIGDSLELLRPSSPQGTSSSSTAL</sequence>
<feature type="region of interest" description="Disordered" evidence="1">
    <location>
        <begin position="1"/>
        <end position="41"/>
    </location>
</feature>
<organism evidence="2 3">
    <name type="scientific">Panagrolaimus superbus</name>
    <dbReference type="NCBI Taxonomy" id="310955"/>
    <lineage>
        <taxon>Eukaryota</taxon>
        <taxon>Metazoa</taxon>
        <taxon>Ecdysozoa</taxon>
        <taxon>Nematoda</taxon>
        <taxon>Chromadorea</taxon>
        <taxon>Rhabditida</taxon>
        <taxon>Tylenchina</taxon>
        <taxon>Panagrolaimomorpha</taxon>
        <taxon>Panagrolaimoidea</taxon>
        <taxon>Panagrolaimidae</taxon>
        <taxon>Panagrolaimus</taxon>
    </lineage>
</organism>
<feature type="region of interest" description="Disordered" evidence="1">
    <location>
        <begin position="80"/>
        <end position="109"/>
    </location>
</feature>
<evidence type="ECO:0000256" key="1">
    <source>
        <dbReference type="SAM" id="MobiDB-lite"/>
    </source>
</evidence>
<evidence type="ECO:0000313" key="2">
    <source>
        <dbReference type="Proteomes" id="UP000887577"/>
    </source>
</evidence>